<organism evidence="1 2">
    <name type="scientific">Herbaspirillum frisingense GSF30</name>
    <dbReference type="NCBI Taxonomy" id="864073"/>
    <lineage>
        <taxon>Bacteria</taxon>
        <taxon>Pseudomonadati</taxon>
        <taxon>Pseudomonadota</taxon>
        <taxon>Betaproteobacteria</taxon>
        <taxon>Burkholderiales</taxon>
        <taxon>Oxalobacteraceae</taxon>
        <taxon>Herbaspirillum</taxon>
    </lineage>
</organism>
<sequence length="100" mass="11140">MIGAAIAAPIALYCKLILVPPDFWHGPVDVVAFRIVSEKITVFKNRHYKQAAFEASKGMLCYRLEDDSHSFVIVDFKDATAKEFLMLCPGYGAGWSRDGI</sequence>
<dbReference type="Proteomes" id="UP000006772">
    <property type="component" value="Unassembled WGS sequence"/>
</dbReference>
<dbReference type="AlphaFoldDB" id="A0AAI9IGW9"/>
<protein>
    <submittedName>
        <fullName evidence="1">Uncharacterized protein</fullName>
    </submittedName>
</protein>
<evidence type="ECO:0000313" key="2">
    <source>
        <dbReference type="Proteomes" id="UP000006772"/>
    </source>
</evidence>
<comment type="caution">
    <text evidence="1">The sequence shown here is derived from an EMBL/GenBank/DDBJ whole genome shotgun (WGS) entry which is preliminary data.</text>
</comment>
<proteinExistence type="predicted"/>
<accession>A0AAI9IGW9</accession>
<name>A0AAI9IGW9_9BURK</name>
<reference evidence="1 2" key="1">
    <citation type="journal article" date="2013" name="Front. Microbiol.">
        <title>The genome of the endophytic bacterium H. frisingense GSF30(T) identifies diverse strategies in the Herbaspirillum genus to interact with plants.</title>
        <authorList>
            <person name="Straub D."/>
            <person name="Rothballer M."/>
            <person name="Hartmann A."/>
            <person name="Ludewig U."/>
        </authorList>
    </citation>
    <scope>NUCLEOTIDE SEQUENCE [LARGE SCALE GENOMIC DNA]</scope>
    <source>
        <strain evidence="1 2">GSF30</strain>
    </source>
</reference>
<evidence type="ECO:0000313" key="1">
    <source>
        <dbReference type="EMBL" id="EOA05937.1"/>
    </source>
</evidence>
<gene>
    <name evidence="1" type="ORF">HFRIS_005743</name>
</gene>
<dbReference type="EMBL" id="AEEC02000005">
    <property type="protein sequence ID" value="EOA05937.1"/>
    <property type="molecule type" value="Genomic_DNA"/>
</dbReference>